<dbReference type="Pfam" id="PF00753">
    <property type="entry name" value="Lactamase_B"/>
    <property type="match status" value="1"/>
</dbReference>
<dbReference type="SUPFAM" id="SSF56281">
    <property type="entry name" value="Metallo-hydrolase/oxidoreductase"/>
    <property type="match status" value="1"/>
</dbReference>
<dbReference type="InterPro" id="IPR036866">
    <property type="entry name" value="RibonucZ/Hydroxyglut_hydro"/>
</dbReference>
<dbReference type="STRING" id="1236976.JCM16418_3697"/>
<dbReference type="Gene3D" id="3.60.15.10">
    <property type="entry name" value="Ribonuclease Z/Hydroxyacylglutathione hydrolase-like"/>
    <property type="match status" value="1"/>
</dbReference>
<dbReference type="RefSeq" id="WP_036651143.1">
    <property type="nucleotide sequence ID" value="NZ_BAVZ01000012.1"/>
</dbReference>
<evidence type="ECO:0000256" key="1">
    <source>
        <dbReference type="ARBA" id="ARBA00034221"/>
    </source>
</evidence>
<dbReference type="OrthoDB" id="9783680at2"/>
<dbReference type="PANTHER" id="PTHR30619:SF1">
    <property type="entry name" value="RECOMBINATION PROTEIN 2"/>
    <property type="match status" value="1"/>
</dbReference>
<name>W7YPX6_9BACL</name>
<protein>
    <submittedName>
        <fullName evidence="5">Metallo-beta-lactamase family protein</fullName>
    </submittedName>
</protein>
<comment type="caution">
    <text evidence="5">The sequence shown here is derived from an EMBL/GenBank/DDBJ whole genome shotgun (WGS) entry which is preliminary data.</text>
</comment>
<keyword evidence="6" id="KW-1185">Reference proteome</keyword>
<evidence type="ECO:0000256" key="3">
    <source>
        <dbReference type="ARBA" id="ARBA00048505"/>
    </source>
</evidence>
<evidence type="ECO:0000259" key="4">
    <source>
        <dbReference type="Pfam" id="PF00753"/>
    </source>
</evidence>
<comment type="catalytic activity">
    <reaction evidence="3">
        <text>3',5'-cyclic UMP + H2O = UMP + H(+)</text>
        <dbReference type="Rhea" id="RHEA:70575"/>
        <dbReference type="ChEBI" id="CHEBI:15377"/>
        <dbReference type="ChEBI" id="CHEBI:15378"/>
        <dbReference type="ChEBI" id="CHEBI:57865"/>
        <dbReference type="ChEBI" id="CHEBI:184387"/>
    </reaction>
    <physiologicalReaction direction="left-to-right" evidence="3">
        <dbReference type="Rhea" id="RHEA:70576"/>
    </physiologicalReaction>
</comment>
<reference evidence="5 6" key="1">
    <citation type="journal article" date="2014" name="Genome Announc.">
        <title>Draft Genome Sequence of Paenibacillus pini JCM 16418T, Isolated from the Rhizosphere of Pine Tree.</title>
        <authorList>
            <person name="Yuki M."/>
            <person name="Oshima K."/>
            <person name="Suda W."/>
            <person name="Oshida Y."/>
            <person name="Kitamura K."/>
            <person name="Iida Y."/>
            <person name="Hattori M."/>
            <person name="Ohkuma M."/>
        </authorList>
    </citation>
    <scope>NUCLEOTIDE SEQUENCE [LARGE SCALE GENOMIC DNA]</scope>
    <source>
        <strain evidence="5 6">JCM 16418</strain>
    </source>
</reference>
<dbReference type="Proteomes" id="UP000019364">
    <property type="component" value="Unassembled WGS sequence"/>
</dbReference>
<dbReference type="InterPro" id="IPR052159">
    <property type="entry name" value="Competence_DNA_uptake"/>
</dbReference>
<evidence type="ECO:0000313" key="6">
    <source>
        <dbReference type="Proteomes" id="UP000019364"/>
    </source>
</evidence>
<organism evidence="5 6">
    <name type="scientific">Paenibacillus pini JCM 16418</name>
    <dbReference type="NCBI Taxonomy" id="1236976"/>
    <lineage>
        <taxon>Bacteria</taxon>
        <taxon>Bacillati</taxon>
        <taxon>Bacillota</taxon>
        <taxon>Bacilli</taxon>
        <taxon>Bacillales</taxon>
        <taxon>Paenibacillaceae</taxon>
        <taxon>Paenibacillus</taxon>
    </lineage>
</organism>
<dbReference type="eggNOG" id="COG2333">
    <property type="taxonomic scope" value="Bacteria"/>
</dbReference>
<dbReference type="NCBIfam" id="NF041809">
    <property type="entry name" value="Avs1a"/>
    <property type="match status" value="1"/>
</dbReference>
<accession>W7YPX6</accession>
<dbReference type="EMBL" id="BAVZ01000012">
    <property type="protein sequence ID" value="GAF09553.1"/>
    <property type="molecule type" value="Genomic_DNA"/>
</dbReference>
<comment type="catalytic activity">
    <reaction evidence="1">
        <text>3',5'-cyclic CMP + H2O = CMP + H(+)</text>
        <dbReference type="Rhea" id="RHEA:72675"/>
        <dbReference type="ChEBI" id="CHEBI:15377"/>
        <dbReference type="ChEBI" id="CHEBI:15378"/>
        <dbReference type="ChEBI" id="CHEBI:58003"/>
        <dbReference type="ChEBI" id="CHEBI:60377"/>
    </reaction>
    <physiologicalReaction direction="left-to-right" evidence="1">
        <dbReference type="Rhea" id="RHEA:72676"/>
    </physiologicalReaction>
</comment>
<gene>
    <name evidence="5" type="ORF">JCM16418_3697</name>
</gene>
<dbReference type="InterPro" id="IPR001279">
    <property type="entry name" value="Metallo-B-lactamas"/>
</dbReference>
<proteinExistence type="predicted"/>
<evidence type="ECO:0000313" key="5">
    <source>
        <dbReference type="EMBL" id="GAF09553.1"/>
    </source>
</evidence>
<dbReference type="AlphaFoldDB" id="W7YPX6"/>
<dbReference type="PANTHER" id="PTHR30619">
    <property type="entry name" value="DNA INTERNALIZATION/COMPETENCE PROTEIN COMEC/REC2"/>
    <property type="match status" value="1"/>
</dbReference>
<evidence type="ECO:0000256" key="2">
    <source>
        <dbReference type="ARBA" id="ARBA00034301"/>
    </source>
</evidence>
<sequence length="402" mass="45008">MLASSIQVEVFPASEGDSFLISIDKSHILIDAGVYDTYHNFIKQRLTVLAQNSGKLDLMVVTHVDQDHIQGAIELISENGISGSPLIIPIEQVWHNSYRHLQFSKAKHIGESEIEILRDIISNGKKHTEQRTNESEDISAKQGSTLAGLLLSRGYSWNKSFQGKAVNSDKSEPISFSNFTVTLLSPNTKKLEKLAEKWEKELLKKKYNFVFSAEEIFDDAFEFGLLTDSNEGGEDLQKPISKVSIQFKDLLSVDETTDKSATNGSSIAFILEAGNKKMLFLGDAHPDIVFEQLDNMEKDHNGRIVFDLVKISHHGSSNNTNTRILELIDCSKYVISTDGSKHGHPDLSTLAKIIQESKGEKIEIYCNYRTANSQFIEELVESLSYKCTIVYPDDSSVLRIEV</sequence>
<comment type="function">
    <text evidence="2">Counteracts the endogenous Pycsar antiviral defense system. Phosphodiesterase that enables metal-dependent hydrolysis of host cyclic nucleotide Pycsar defense signals such as cCMP and cUMP.</text>
</comment>
<feature type="domain" description="Metallo-beta-lactamase" evidence="4">
    <location>
        <begin position="16"/>
        <end position="80"/>
    </location>
</feature>